<reference evidence="2" key="1">
    <citation type="submission" date="2018-02" db="EMBL/GenBank/DDBJ databases">
        <title>Rhizophora mucronata_Transcriptome.</title>
        <authorList>
            <person name="Meera S.P."/>
            <person name="Sreeshan A."/>
            <person name="Augustine A."/>
        </authorList>
    </citation>
    <scope>NUCLEOTIDE SEQUENCE</scope>
    <source>
        <tissue evidence="2">Leaf</tissue>
    </source>
</reference>
<feature type="region of interest" description="Disordered" evidence="1">
    <location>
        <begin position="1"/>
        <end position="34"/>
    </location>
</feature>
<name>A0A2P2J3H5_RHIMU</name>
<evidence type="ECO:0000256" key="1">
    <source>
        <dbReference type="SAM" id="MobiDB-lite"/>
    </source>
</evidence>
<sequence>MKRRTGTPTTRIDRTPLFSPSPPPPLQHNFSEPPPSAAVVVAAGLGCH</sequence>
<evidence type="ECO:0000313" key="2">
    <source>
        <dbReference type="EMBL" id="MBW88012.1"/>
    </source>
</evidence>
<organism evidence="2">
    <name type="scientific">Rhizophora mucronata</name>
    <name type="common">Asiatic mangrove</name>
    <dbReference type="NCBI Taxonomy" id="61149"/>
    <lineage>
        <taxon>Eukaryota</taxon>
        <taxon>Viridiplantae</taxon>
        <taxon>Streptophyta</taxon>
        <taxon>Embryophyta</taxon>
        <taxon>Tracheophyta</taxon>
        <taxon>Spermatophyta</taxon>
        <taxon>Magnoliopsida</taxon>
        <taxon>eudicotyledons</taxon>
        <taxon>Gunneridae</taxon>
        <taxon>Pentapetalae</taxon>
        <taxon>rosids</taxon>
        <taxon>fabids</taxon>
        <taxon>Malpighiales</taxon>
        <taxon>Rhizophoraceae</taxon>
        <taxon>Rhizophora</taxon>
    </lineage>
</organism>
<dbReference type="EMBL" id="GGEC01007529">
    <property type="protein sequence ID" value="MBW88012.1"/>
    <property type="molecule type" value="Transcribed_RNA"/>
</dbReference>
<accession>A0A2P2J3H5</accession>
<dbReference type="AlphaFoldDB" id="A0A2P2J3H5"/>
<feature type="compositionally biased region" description="Pro residues" evidence="1">
    <location>
        <begin position="19"/>
        <end position="34"/>
    </location>
</feature>
<feature type="compositionally biased region" description="Polar residues" evidence="1">
    <location>
        <begin position="1"/>
        <end position="10"/>
    </location>
</feature>
<proteinExistence type="predicted"/>
<protein>
    <submittedName>
        <fullName evidence="2">Uncharacterized protein MANES_03G200700</fullName>
    </submittedName>
</protein>